<feature type="transmembrane region" description="Helical" evidence="5">
    <location>
        <begin position="205"/>
        <end position="222"/>
    </location>
</feature>
<organism evidence="7 8">
    <name type="scientific">Paralvinella palmiformis</name>
    <dbReference type="NCBI Taxonomy" id="53620"/>
    <lineage>
        <taxon>Eukaryota</taxon>
        <taxon>Metazoa</taxon>
        <taxon>Spiralia</taxon>
        <taxon>Lophotrochozoa</taxon>
        <taxon>Annelida</taxon>
        <taxon>Polychaeta</taxon>
        <taxon>Sedentaria</taxon>
        <taxon>Canalipalpata</taxon>
        <taxon>Terebellida</taxon>
        <taxon>Terebelliformia</taxon>
        <taxon>Alvinellidae</taxon>
        <taxon>Paralvinella</taxon>
    </lineage>
</organism>
<proteinExistence type="inferred from homology"/>
<keyword evidence="5" id="KW-0812">Transmembrane</keyword>
<keyword evidence="5" id="KW-0472">Membrane</keyword>
<evidence type="ECO:0000256" key="4">
    <source>
        <dbReference type="SAM" id="MobiDB-lite"/>
    </source>
</evidence>
<evidence type="ECO:0000256" key="1">
    <source>
        <dbReference type="ARBA" id="ARBA00007932"/>
    </source>
</evidence>
<evidence type="ECO:0000256" key="5">
    <source>
        <dbReference type="SAM" id="Phobius"/>
    </source>
</evidence>
<dbReference type="GO" id="GO:0009897">
    <property type="term" value="C:external side of plasma membrane"/>
    <property type="evidence" value="ECO:0007669"/>
    <property type="project" value="TreeGrafter"/>
</dbReference>
<keyword evidence="2" id="KW-0732">Signal</keyword>
<comment type="caution">
    <text evidence="7">The sequence shown here is derived from an EMBL/GenBank/DDBJ whole genome shotgun (WGS) entry which is preliminary data.</text>
</comment>
<keyword evidence="5" id="KW-1133">Transmembrane helix</keyword>
<evidence type="ECO:0000313" key="8">
    <source>
        <dbReference type="Proteomes" id="UP001208570"/>
    </source>
</evidence>
<name>A0AAD9JMN6_9ANNE</name>
<feature type="domain" description="Folate receptor-like" evidence="6">
    <location>
        <begin position="72"/>
        <end position="173"/>
    </location>
</feature>
<feature type="compositionally biased region" description="Basic and acidic residues" evidence="4">
    <location>
        <begin position="16"/>
        <end position="26"/>
    </location>
</feature>
<sequence length="223" mass="25072">MSWEDISGFLGNKMSKRECRESRPEQSGESGLGLDPNGFDTRLVSKGIGMIYCVEESRSSTIQAVPNLPGADRVSSPESSLINCSWYASNACCKRTEVTSVFGEMYPLYGASKECSDRINYLMCYFCSPEQYIWYNRKAFICEDYCNTVYEHCWAAEYNGTAIGQRYESGTEFCLGQRFEVVGGTTNCFKFDPTVFSQSYHQKPSLLLTLLASFLIGLLVLVQ</sequence>
<feature type="region of interest" description="Disordered" evidence="4">
    <location>
        <begin position="16"/>
        <end position="36"/>
    </location>
</feature>
<evidence type="ECO:0000259" key="6">
    <source>
        <dbReference type="Pfam" id="PF03024"/>
    </source>
</evidence>
<dbReference type="Pfam" id="PF03024">
    <property type="entry name" value="Folate_rec"/>
    <property type="match status" value="1"/>
</dbReference>
<evidence type="ECO:0000313" key="7">
    <source>
        <dbReference type="EMBL" id="KAK2155278.1"/>
    </source>
</evidence>
<dbReference type="EMBL" id="JAODUP010000244">
    <property type="protein sequence ID" value="KAK2155278.1"/>
    <property type="molecule type" value="Genomic_DNA"/>
</dbReference>
<dbReference type="InterPro" id="IPR004269">
    <property type="entry name" value="Folate_rcpt"/>
</dbReference>
<dbReference type="GO" id="GO:0038023">
    <property type="term" value="F:signaling receptor activity"/>
    <property type="evidence" value="ECO:0007669"/>
    <property type="project" value="TreeGrafter"/>
</dbReference>
<dbReference type="Proteomes" id="UP001208570">
    <property type="component" value="Unassembled WGS sequence"/>
</dbReference>
<keyword evidence="8" id="KW-1185">Reference proteome</keyword>
<keyword evidence="3" id="KW-1015">Disulfide bond</keyword>
<gene>
    <name evidence="7" type="ORF">LSH36_244g04005</name>
</gene>
<evidence type="ECO:0000256" key="3">
    <source>
        <dbReference type="ARBA" id="ARBA00023157"/>
    </source>
</evidence>
<reference evidence="7" key="1">
    <citation type="journal article" date="2023" name="Mol. Biol. Evol.">
        <title>Third-Generation Sequencing Reveals the Adaptive Role of the Epigenome in Three Deep-Sea Polychaetes.</title>
        <authorList>
            <person name="Perez M."/>
            <person name="Aroh O."/>
            <person name="Sun Y."/>
            <person name="Lan Y."/>
            <person name="Juniper S.K."/>
            <person name="Young C.R."/>
            <person name="Angers B."/>
            <person name="Qian P.Y."/>
        </authorList>
    </citation>
    <scope>NUCLEOTIDE SEQUENCE</scope>
    <source>
        <strain evidence="7">P08H-3</strain>
    </source>
</reference>
<dbReference type="InterPro" id="IPR018143">
    <property type="entry name" value="Folate_rcpt-like"/>
</dbReference>
<accession>A0AAD9JMN6</accession>
<dbReference type="AlphaFoldDB" id="A0AAD9JMN6"/>
<comment type="similarity">
    <text evidence="1">Belongs to the folate receptor family.</text>
</comment>
<protein>
    <recommendedName>
        <fullName evidence="6">Folate receptor-like domain-containing protein</fullName>
    </recommendedName>
</protein>
<dbReference type="PANTHER" id="PTHR10517">
    <property type="entry name" value="FOLATE RECEPTOR"/>
    <property type="match status" value="1"/>
</dbReference>
<evidence type="ECO:0000256" key="2">
    <source>
        <dbReference type="ARBA" id="ARBA00022729"/>
    </source>
</evidence>
<dbReference type="PANTHER" id="PTHR10517:SF28">
    <property type="entry name" value="COILIN"/>
    <property type="match status" value="1"/>
</dbReference>